<dbReference type="Proteomes" id="UP000664293">
    <property type="component" value="Unassembled WGS sequence"/>
</dbReference>
<reference evidence="3 4" key="1">
    <citation type="submission" date="2020-12" db="EMBL/GenBank/DDBJ databases">
        <title>Oil enriched cultivation method for isolating marine PHA-producing bacteria.</title>
        <authorList>
            <person name="Zheng W."/>
            <person name="Yu S."/>
            <person name="Huang Y."/>
        </authorList>
    </citation>
    <scope>NUCLEOTIDE SEQUENCE [LARGE SCALE GENOMIC DNA]</scope>
    <source>
        <strain evidence="3 4">SN0-2</strain>
    </source>
</reference>
<feature type="compositionally biased region" description="Basic and acidic residues" evidence="1">
    <location>
        <begin position="281"/>
        <end position="295"/>
    </location>
</feature>
<proteinExistence type="predicted"/>
<dbReference type="InterPro" id="IPR032466">
    <property type="entry name" value="Metal_Hydrolase"/>
</dbReference>
<feature type="region of interest" description="Disordered" evidence="1">
    <location>
        <begin position="281"/>
        <end position="303"/>
    </location>
</feature>
<comment type="caution">
    <text evidence="3">The sequence shown here is derived from an EMBL/GenBank/DDBJ whole genome shotgun (WGS) entry which is preliminary data.</text>
</comment>
<sequence>MDRVANHRAVPRTLLWFFFLLLSLCSSVSWASCGGVNERACCFFERLPSCDAGLIEVAAGEYPGACDFIFGPLPAGTCVKPTNCGGAGERGCCNGAGEFSEVSGVCDSRSLAPLDGCVGENCWCSAFGAFFGGKSQHTCAQERSAGCGGEGQRACCVIEGGLPCESGLIQQIDGWADKFIAVSGDATCTDGITAQRSIGTCVKASPGAIPSEPATGWGPPGVKSSSVMRGYLDMHLHLLADTAHGGNVFVGEPAPRDANGNFTLNQTYNINTALSPDGDLAIHEHSDHGLGRDTIGDGTQDGTRSQYGAPYFSGWPKWTSTTHQQAYYVWLERAWRGGLRAVSMLAVTNEALCKSTNDAGRWAACENSMRPIIDQLLAAKKFEAFIDDLADGVINGNGAGEGWFRIVTTPEQARQVISSGKLAVMLGIEVDNLFNCKESGCPADFGLPAEATGLETPTTLEEAVQVIYDLGVRHVFPVHNFDNAFGAAATWQDAIGVGQAVVEQRWWSVENCGVGKGDYGFKLNTAVGALLNLLGFGGAAPGLPNYPAQTVAEAMCNARGLQLGTDGQVGKGAELMRLLMEKGILIDIDHMSNKSIDNMIGLSRTFSPTTGEAYPLIASHVQFFDLFPRTYGGKGRHERMRTRAQLEAIRDSGGMIAAMLKDDVQDTDSYGDSFNLAYSTPEHGGVIHNNCRYSSKTWGQALQYAVDVMDAPVAMGSDFNGIAGHLGPRFGSDACGGWEADNGQERARQEVDRNAVQYPFELEGFGTFSQQQTGFKRYDYNVDGLAHIGLLPDLIADLRQVGLDAHYEDQLFCSAEAFVRVWERAEAISRGEPDPAREWLCNKEDAMPPLVTADVSPAAESSGWHSSKPVQVTLRATDEGSGLAAIDYLVREPVRLDGSTAAAEVMVALDAEGVNRLEFSARDLAGNRSASTRLPISIDTVAPQIAGESLPDANEFGWNNTEVAVRFYCDDVDPDTGIAGSGVPVADCGPDQLLASLPAGSEGVIVRGDARDLAGNTDTIEVGPIRIDREPPSIVGAVEPLANSAGWHNAAVQVSFTCADSLSGVQTCSAPVLLDQEGANQSASGAARDRADNDAATTVSPIAIDTTPPDVAVTVISMGDIYTLGSVPSHGCTTSDSLSGVASEAIPLVSGGTSNGVGRFTAACNDALDIAGNHSEAAVTFDVHYAFSGFLEPIDALPVSNQVKAGQVVPVKFGLAGDHGLDILLGGQLFSATANCSSGAPVNTLEDTAFTAGSSTLNYSPGNDTYQYNWKTERSWSGSCRVLLLKLDDGTVRRALFSFR</sequence>
<feature type="chain" id="PRO_5047486878" evidence="2">
    <location>
        <begin position="32"/>
        <end position="1300"/>
    </location>
</feature>
<dbReference type="NCBIfam" id="NF038114">
    <property type="entry name" value="rightmost"/>
    <property type="match status" value="1"/>
</dbReference>
<accession>A0ABS3E520</accession>
<evidence type="ECO:0000313" key="3">
    <source>
        <dbReference type="EMBL" id="MBN8430402.1"/>
    </source>
</evidence>
<dbReference type="EMBL" id="JAEKJR010000002">
    <property type="protein sequence ID" value="MBN8430402.1"/>
    <property type="molecule type" value="Genomic_DNA"/>
</dbReference>
<dbReference type="Pfam" id="PF01244">
    <property type="entry name" value="Peptidase_M19"/>
    <property type="match status" value="1"/>
</dbReference>
<evidence type="ECO:0000313" key="4">
    <source>
        <dbReference type="Proteomes" id="UP000664293"/>
    </source>
</evidence>
<dbReference type="SUPFAM" id="SSF51556">
    <property type="entry name" value="Metallo-dependent hydrolases"/>
    <property type="match status" value="1"/>
</dbReference>
<protein>
    <submittedName>
        <fullName evidence="3">PxKF domain-containing protein</fullName>
    </submittedName>
</protein>
<feature type="signal peptide" evidence="2">
    <location>
        <begin position="1"/>
        <end position="31"/>
    </location>
</feature>
<gene>
    <name evidence="3" type="ORF">JF535_05985</name>
</gene>
<dbReference type="InterPro" id="IPR008257">
    <property type="entry name" value="Pept_M19"/>
</dbReference>
<name>A0ABS3E520_9GAMM</name>
<organism evidence="3 4">
    <name type="scientific">Microbulbifer salipaludis</name>
    <dbReference type="NCBI Taxonomy" id="187980"/>
    <lineage>
        <taxon>Bacteria</taxon>
        <taxon>Pseudomonadati</taxon>
        <taxon>Pseudomonadota</taxon>
        <taxon>Gammaproteobacteria</taxon>
        <taxon>Cellvibrionales</taxon>
        <taxon>Microbulbiferaceae</taxon>
        <taxon>Microbulbifer</taxon>
    </lineage>
</organism>
<keyword evidence="2" id="KW-0732">Signal</keyword>
<keyword evidence="4" id="KW-1185">Reference proteome</keyword>
<dbReference type="RefSeq" id="WP_207000348.1">
    <property type="nucleotide sequence ID" value="NZ_JAEKJR010000002.1"/>
</dbReference>
<evidence type="ECO:0000256" key="2">
    <source>
        <dbReference type="SAM" id="SignalP"/>
    </source>
</evidence>
<evidence type="ECO:0000256" key="1">
    <source>
        <dbReference type="SAM" id="MobiDB-lite"/>
    </source>
</evidence>
<dbReference type="Gene3D" id="3.20.20.140">
    <property type="entry name" value="Metal-dependent hydrolases"/>
    <property type="match status" value="1"/>
</dbReference>
<dbReference type="PROSITE" id="PS51257">
    <property type="entry name" value="PROKAR_LIPOPROTEIN"/>
    <property type="match status" value="1"/>
</dbReference>